<feature type="transmembrane region" description="Helical" evidence="12">
    <location>
        <begin position="212"/>
        <end position="230"/>
    </location>
</feature>
<keyword evidence="10 12" id="KW-0143">Chaperone</keyword>
<organism evidence="14 15">
    <name type="scientific">Metabacillus mangrovi</name>
    <dbReference type="NCBI Taxonomy" id="1491830"/>
    <lineage>
        <taxon>Bacteria</taxon>
        <taxon>Bacillati</taxon>
        <taxon>Bacillota</taxon>
        <taxon>Bacilli</taxon>
        <taxon>Bacillales</taxon>
        <taxon>Bacillaceae</taxon>
        <taxon>Metabacillus</taxon>
    </lineage>
</organism>
<name>A0A7X2V572_9BACI</name>
<gene>
    <name evidence="12 14" type="primary">yidC</name>
    <name evidence="14" type="ORF">GKZ89_12200</name>
</gene>
<dbReference type="PRINTS" id="PR01900">
    <property type="entry name" value="YIDCPROTEIN"/>
</dbReference>
<comment type="subcellular location">
    <subcellularLocation>
        <location evidence="1 12">Cell membrane</location>
        <topology evidence="1 12">Multi-pass membrane protein</topology>
    </subcellularLocation>
</comment>
<protein>
    <recommendedName>
        <fullName evidence="12">Membrane protein insertase YidC</fullName>
    </recommendedName>
    <alternativeName>
        <fullName evidence="12">Foldase YidC</fullName>
    </alternativeName>
    <alternativeName>
        <fullName evidence="12">Membrane integrase YidC</fullName>
    </alternativeName>
    <alternativeName>
        <fullName evidence="12">Membrane protein YidC</fullName>
    </alternativeName>
</protein>
<dbReference type="PRINTS" id="PR00701">
    <property type="entry name" value="60KDINNERMP"/>
</dbReference>
<evidence type="ECO:0000256" key="4">
    <source>
        <dbReference type="ARBA" id="ARBA00022692"/>
    </source>
</evidence>
<dbReference type="Proteomes" id="UP000434639">
    <property type="component" value="Unassembled WGS sequence"/>
</dbReference>
<dbReference type="PANTHER" id="PTHR12428">
    <property type="entry name" value="OXA1"/>
    <property type="match status" value="1"/>
</dbReference>
<keyword evidence="6 12" id="KW-0653">Protein transport</keyword>
<evidence type="ECO:0000313" key="14">
    <source>
        <dbReference type="EMBL" id="MTH54165.1"/>
    </source>
</evidence>
<evidence type="ECO:0000256" key="6">
    <source>
        <dbReference type="ARBA" id="ARBA00022927"/>
    </source>
</evidence>
<dbReference type="InterPro" id="IPR028055">
    <property type="entry name" value="YidC/Oxa/ALB_C"/>
</dbReference>
<evidence type="ECO:0000256" key="8">
    <source>
        <dbReference type="ARBA" id="ARBA00023136"/>
    </source>
</evidence>
<feature type="domain" description="Membrane insertase YidC/Oxa/ALB C-terminal" evidence="13">
    <location>
        <begin position="71"/>
        <end position="253"/>
    </location>
</feature>
<dbReference type="GO" id="GO:0051205">
    <property type="term" value="P:protein insertion into membrane"/>
    <property type="evidence" value="ECO:0007669"/>
    <property type="project" value="TreeGrafter"/>
</dbReference>
<keyword evidence="8 12" id="KW-0472">Membrane</keyword>
<dbReference type="HAMAP" id="MF_01811">
    <property type="entry name" value="YidC_type2"/>
    <property type="match status" value="1"/>
</dbReference>
<dbReference type="CDD" id="cd20070">
    <property type="entry name" value="5TM_YidC_Alb3"/>
    <property type="match status" value="1"/>
</dbReference>
<evidence type="ECO:0000256" key="10">
    <source>
        <dbReference type="ARBA" id="ARBA00023186"/>
    </source>
</evidence>
<dbReference type="GO" id="GO:0032977">
    <property type="term" value="F:membrane insertase activity"/>
    <property type="evidence" value="ECO:0007669"/>
    <property type="project" value="InterPro"/>
</dbReference>
<evidence type="ECO:0000256" key="9">
    <source>
        <dbReference type="ARBA" id="ARBA00023139"/>
    </source>
</evidence>
<dbReference type="RefSeq" id="WP_155112685.1">
    <property type="nucleotide sequence ID" value="NZ_WMIB01000011.1"/>
</dbReference>
<dbReference type="InterPro" id="IPR023060">
    <property type="entry name" value="YidC/YidC1/YidC2_Firmicutes"/>
</dbReference>
<evidence type="ECO:0000259" key="13">
    <source>
        <dbReference type="Pfam" id="PF02096"/>
    </source>
</evidence>
<evidence type="ECO:0000256" key="7">
    <source>
        <dbReference type="ARBA" id="ARBA00022989"/>
    </source>
</evidence>
<keyword evidence="2 12" id="KW-0813">Transport</keyword>
<feature type="transmembrane region" description="Helical" evidence="12">
    <location>
        <begin position="41"/>
        <end position="59"/>
    </location>
</feature>
<keyword evidence="4 12" id="KW-0812">Transmembrane</keyword>
<feature type="transmembrane region" description="Helical" evidence="12">
    <location>
        <begin position="182"/>
        <end position="200"/>
    </location>
</feature>
<keyword evidence="15" id="KW-1185">Reference proteome</keyword>
<proteinExistence type="inferred from homology"/>
<evidence type="ECO:0000256" key="2">
    <source>
        <dbReference type="ARBA" id="ARBA00022448"/>
    </source>
</evidence>
<comment type="similarity">
    <text evidence="12">Belongs to the OXA1/ALB3/YidC family. Type 2 subfamily.</text>
</comment>
<sequence>MLLGGQSLKRRIWLGIALVGLVTLLSGCTEINQPITDKSTGFWNQYIVYPLSWIITYFADLTGGGAATANYGLAIIIVTVLIRFAILPLMIKQTKSSKAMQALQPEMKKLREKYSSKDQQTQQKLQQETMALFQTHGVNPLAGCFPLLVQMPILIGFYHAIMRTEAIKEHAFLWFDLGEKDPFYILPIVAGITTFIQQKIMMAGTENQNPQMAMMVWLMPIMIVVFAITFPAALSLYWVVGNIFMIIQSLLIKGPDLKASANAKTPQKAGAKK</sequence>
<evidence type="ECO:0000256" key="5">
    <source>
        <dbReference type="ARBA" id="ARBA00022729"/>
    </source>
</evidence>
<keyword evidence="11" id="KW-0449">Lipoprotein</keyword>
<dbReference type="OrthoDB" id="9780552at2"/>
<feature type="transmembrane region" description="Helical" evidence="12">
    <location>
        <begin position="71"/>
        <end position="91"/>
    </location>
</feature>
<dbReference type="InterPro" id="IPR047196">
    <property type="entry name" value="YidC_ALB_C"/>
</dbReference>
<dbReference type="AlphaFoldDB" id="A0A7X2V572"/>
<dbReference type="GO" id="GO:0015031">
    <property type="term" value="P:protein transport"/>
    <property type="evidence" value="ECO:0007669"/>
    <property type="project" value="UniProtKB-KW"/>
</dbReference>
<accession>A0A7X2V572</accession>
<evidence type="ECO:0000256" key="12">
    <source>
        <dbReference type="HAMAP-Rule" id="MF_01811"/>
    </source>
</evidence>
<dbReference type="InterPro" id="IPR001708">
    <property type="entry name" value="YidC/ALB3/OXA1/COX18"/>
</dbReference>
<feature type="transmembrane region" description="Helical" evidence="12">
    <location>
        <begin position="12"/>
        <end position="29"/>
    </location>
</feature>
<evidence type="ECO:0000256" key="1">
    <source>
        <dbReference type="ARBA" id="ARBA00004651"/>
    </source>
</evidence>
<dbReference type="NCBIfam" id="TIGR03592">
    <property type="entry name" value="yidC_oxa1_cterm"/>
    <property type="match status" value="1"/>
</dbReference>
<comment type="function">
    <text evidence="12">Required for the insertion and/or proper folding and/or complex formation of integral membrane proteins into the membrane. Involved in integration of membrane proteins that insert both dependently and independently of the Sec translocase complex, as well as at least some lipoproteins.</text>
</comment>
<evidence type="ECO:0000256" key="3">
    <source>
        <dbReference type="ARBA" id="ARBA00022475"/>
    </source>
</evidence>
<keyword evidence="3 12" id="KW-1003">Cell membrane</keyword>
<evidence type="ECO:0000313" key="15">
    <source>
        <dbReference type="Proteomes" id="UP000434639"/>
    </source>
</evidence>
<dbReference type="Pfam" id="PF02096">
    <property type="entry name" value="60KD_IMP"/>
    <property type="match status" value="1"/>
</dbReference>
<feature type="transmembrane region" description="Helical" evidence="12">
    <location>
        <begin position="140"/>
        <end position="162"/>
    </location>
</feature>
<reference evidence="14 15" key="1">
    <citation type="journal article" date="2017" name="Int. J. Syst. Evol. Microbiol.">
        <title>Bacillus mangrovi sp. nov., isolated from a sediment sample from a mangrove forest.</title>
        <authorList>
            <person name="Gupta V."/>
            <person name="Singh P.K."/>
            <person name="Korpole S."/>
            <person name="Tanuku N.R.S."/>
            <person name="Pinnaka A.K."/>
        </authorList>
    </citation>
    <scope>NUCLEOTIDE SEQUENCE [LARGE SCALE GENOMIC DNA]</scope>
    <source>
        <strain evidence="14 15">KCTC 33872</strain>
    </source>
</reference>
<dbReference type="NCBIfam" id="NF002803">
    <property type="entry name" value="PRK02944.1"/>
    <property type="match status" value="1"/>
</dbReference>
<dbReference type="GO" id="GO:0005886">
    <property type="term" value="C:plasma membrane"/>
    <property type="evidence" value="ECO:0007669"/>
    <property type="project" value="UniProtKB-SubCell"/>
</dbReference>
<dbReference type="EMBL" id="WMIB01000011">
    <property type="protein sequence ID" value="MTH54165.1"/>
    <property type="molecule type" value="Genomic_DNA"/>
</dbReference>
<dbReference type="PANTHER" id="PTHR12428:SF65">
    <property type="entry name" value="CYTOCHROME C OXIDASE ASSEMBLY PROTEIN COX18, MITOCHONDRIAL"/>
    <property type="match status" value="1"/>
</dbReference>
<keyword evidence="9" id="KW-0564">Palmitate</keyword>
<keyword evidence="7 12" id="KW-1133">Transmembrane helix</keyword>
<evidence type="ECO:0000256" key="11">
    <source>
        <dbReference type="ARBA" id="ARBA00023288"/>
    </source>
</evidence>
<comment type="caution">
    <text evidence="14">The sequence shown here is derived from an EMBL/GenBank/DDBJ whole genome shotgun (WGS) entry which is preliminary data.</text>
</comment>
<keyword evidence="5 12" id="KW-0732">Signal</keyword>